<evidence type="ECO:0000313" key="3">
    <source>
        <dbReference type="EMBL" id="AHC16541.1"/>
    </source>
</evidence>
<dbReference type="RefSeq" id="WP_024269437.1">
    <property type="nucleotide sequence ID" value="NC_023035.1"/>
</dbReference>
<organism evidence="3 4">
    <name type="scientific">Salinispira pacifica</name>
    <dbReference type="NCBI Taxonomy" id="1307761"/>
    <lineage>
        <taxon>Bacteria</taxon>
        <taxon>Pseudomonadati</taxon>
        <taxon>Spirochaetota</taxon>
        <taxon>Spirochaetia</taxon>
        <taxon>Spirochaetales</taxon>
        <taxon>Spirochaetaceae</taxon>
        <taxon>Salinispira</taxon>
    </lineage>
</organism>
<dbReference type="GO" id="GO:0009018">
    <property type="term" value="F:sucrose phosphorylase activity"/>
    <property type="evidence" value="ECO:0007669"/>
    <property type="project" value="UniProtKB-EC"/>
</dbReference>
<evidence type="ECO:0000256" key="1">
    <source>
        <dbReference type="SAM" id="MobiDB-lite"/>
    </source>
</evidence>
<keyword evidence="3" id="KW-0808">Transferase</keyword>
<dbReference type="EMBL" id="CP006939">
    <property type="protein sequence ID" value="AHC16541.1"/>
    <property type="molecule type" value="Genomic_DNA"/>
</dbReference>
<dbReference type="KEGG" id="slr:L21SP2_3201"/>
<dbReference type="PATRIC" id="fig|1307761.3.peg.3189"/>
<dbReference type="Gene3D" id="3.90.400.10">
    <property type="entry name" value="Oligo-1,6-glucosidase, Domain 2"/>
    <property type="match status" value="1"/>
</dbReference>
<accession>V5WNG8</accession>
<feature type="region of interest" description="Disordered" evidence="1">
    <location>
        <begin position="30"/>
        <end position="67"/>
    </location>
</feature>
<dbReference type="STRING" id="1307761.L21SP2_3201"/>
<dbReference type="GO" id="GO:0005975">
    <property type="term" value="P:carbohydrate metabolic process"/>
    <property type="evidence" value="ECO:0007669"/>
    <property type="project" value="InterPro"/>
</dbReference>
<dbReference type="InterPro" id="IPR033746">
    <property type="entry name" value="GGa_phosphorylase"/>
</dbReference>
<dbReference type="EC" id="2.4.1.7" evidence="3"/>
<dbReference type="Proteomes" id="UP000018680">
    <property type="component" value="Chromosome"/>
</dbReference>
<feature type="compositionally biased region" description="Basic and acidic residues" evidence="1">
    <location>
        <begin position="30"/>
        <end position="43"/>
    </location>
</feature>
<dbReference type="AlphaFoldDB" id="V5WNG8"/>
<evidence type="ECO:0000259" key="2">
    <source>
        <dbReference type="SMART" id="SM00642"/>
    </source>
</evidence>
<dbReference type="Gene3D" id="3.20.20.80">
    <property type="entry name" value="Glycosidases"/>
    <property type="match status" value="1"/>
</dbReference>
<sequence>MSQSLKISPFISKIYPADTAPEAEQKLNKLLETHEEKLRDAQKRFQAGGEVKDSGGPGSGGASAASAGVAGRAAENINRSRLPLSEEDAFVICYGDSFLLGDEPADPDQRKNAALGVGGGIDEDGTLHSEAPEDRRHLKALAAFAERHLKDVVSGIHILPFFPYSSDDGFSIIDYYRVNPDLGDWKDINRIASDFRLMADLVLNHCSAKGPWFQAYLKGDPEYQGFFIDLPEDSDVRDIVRPRTHPLLTPFKATDPESGKAITRHVWTTFSADQVDLNFGHPGTLIQMIDAILFFIEQGAQVIRLDAIAYLWKELGTPSIHHEKTHLVVQLYRHILDVLAPWVVLITETNVPHRENMSYFGNGVNEAHMIYQFSLPPLIFDAFLRGDASHLRDWARTIPSGNPGPVGYHSTYFNFCASHDGIGVTPAHGILSEDELQDLYDAAESRGGRISYKATPQGKIPYELNINYFSAIADPDLPTDIRVKKFLASQAVLLSLAGVPGIYIHSLIGSENWEEGVNLTGANRTINRQKLFLSRVEEELADPDSLRSLVFSGYTNMIKTRRKQKAFHPAGKQSILDVGSEEVFAVLRESPLPPHGGEPEQIVLCLINTSARPVNARLNRNLGYTGIAGKDSGPDFYDLLSDQMFCTSLQCFDQEETDGDTREDLSERTAVLKLAPWEVLWLEIRSPR</sequence>
<keyword evidence="4" id="KW-1185">Reference proteome</keyword>
<name>V5WNG8_9SPIO</name>
<dbReference type="Pfam" id="PF00128">
    <property type="entry name" value="Alpha-amylase"/>
    <property type="match status" value="1"/>
</dbReference>
<dbReference type="InterPro" id="IPR017853">
    <property type="entry name" value="GH"/>
</dbReference>
<dbReference type="InterPro" id="IPR045857">
    <property type="entry name" value="O16G_dom_2"/>
</dbReference>
<reference evidence="3 4" key="1">
    <citation type="journal article" date="2015" name="Stand. Genomic Sci.">
        <title>Complete genome sequence and description of Salinispira pacifica gen. nov., sp. nov., a novel spirochaete isolated form a hypersaline microbial mat.</title>
        <authorList>
            <person name="Ben Hania W."/>
            <person name="Joseph M."/>
            <person name="Schumann P."/>
            <person name="Bunk B."/>
            <person name="Fiebig A."/>
            <person name="Sproer C."/>
            <person name="Klenk H.P."/>
            <person name="Fardeau M.L."/>
            <person name="Spring S."/>
        </authorList>
    </citation>
    <scope>NUCLEOTIDE SEQUENCE [LARGE SCALE GENOMIC DNA]</scope>
    <source>
        <strain evidence="3 4">L21-RPul-D2</strain>
    </source>
</reference>
<dbReference type="HOGENOM" id="CLU_021358_0_0_12"/>
<dbReference type="OrthoDB" id="9805159at2"/>
<dbReference type="InterPro" id="IPR006047">
    <property type="entry name" value="GH13_cat_dom"/>
</dbReference>
<dbReference type="SUPFAM" id="SSF51445">
    <property type="entry name" value="(Trans)glycosidases"/>
    <property type="match status" value="1"/>
</dbReference>
<proteinExistence type="predicted"/>
<dbReference type="CDD" id="cd11356">
    <property type="entry name" value="AmyAc_Sucrose_phosphorylase-like_1"/>
    <property type="match status" value="1"/>
</dbReference>
<evidence type="ECO:0000313" key="4">
    <source>
        <dbReference type="Proteomes" id="UP000018680"/>
    </source>
</evidence>
<feature type="domain" description="Glycosyl hydrolase family 13 catalytic" evidence="2">
    <location>
        <begin position="90"/>
        <end position="561"/>
    </location>
</feature>
<protein>
    <submittedName>
        <fullName evidence="3">Putative sucrose phosphorylase</fullName>
        <ecNumber evidence="3">2.4.1.7</ecNumber>
    </submittedName>
</protein>
<dbReference type="PANTHER" id="PTHR10357">
    <property type="entry name" value="ALPHA-AMYLASE FAMILY MEMBER"/>
    <property type="match status" value="1"/>
</dbReference>
<keyword evidence="3" id="KW-0328">Glycosyltransferase</keyword>
<dbReference type="eggNOG" id="COG0366">
    <property type="taxonomic scope" value="Bacteria"/>
</dbReference>
<gene>
    <name evidence="3" type="ORF">L21SP2_3201</name>
</gene>
<dbReference type="SMART" id="SM00642">
    <property type="entry name" value="Aamy"/>
    <property type="match status" value="1"/>
</dbReference>
<dbReference type="PANTHER" id="PTHR10357:SF214">
    <property type="entry name" value="GLUCOSYLGLYCERATE PHOSPHORYLASE"/>
    <property type="match status" value="1"/>
</dbReference>